<dbReference type="OrthoDB" id="9773404at2"/>
<feature type="transmembrane region" description="Helical" evidence="6">
    <location>
        <begin position="341"/>
        <end position="363"/>
    </location>
</feature>
<keyword evidence="5 6" id="KW-0472">Membrane</keyword>
<dbReference type="SUPFAM" id="SSF103473">
    <property type="entry name" value="MFS general substrate transporter"/>
    <property type="match status" value="1"/>
</dbReference>
<evidence type="ECO:0000256" key="6">
    <source>
        <dbReference type="SAM" id="Phobius"/>
    </source>
</evidence>
<evidence type="ECO:0000256" key="1">
    <source>
        <dbReference type="ARBA" id="ARBA00004651"/>
    </source>
</evidence>
<comment type="caution">
    <text evidence="8">The sequence shown here is derived from an EMBL/GenBank/DDBJ whole genome shotgun (WGS) entry which is preliminary data.</text>
</comment>
<feature type="transmembrane region" description="Helical" evidence="6">
    <location>
        <begin position="251"/>
        <end position="272"/>
    </location>
</feature>
<feature type="transmembrane region" description="Helical" evidence="6">
    <location>
        <begin position="281"/>
        <end position="300"/>
    </location>
</feature>
<dbReference type="Pfam" id="PF07690">
    <property type="entry name" value="MFS_1"/>
    <property type="match status" value="1"/>
</dbReference>
<dbReference type="RefSeq" id="WP_069697010.1">
    <property type="nucleotide sequence ID" value="NZ_JAGGMA010000003.1"/>
</dbReference>
<keyword evidence="4 6" id="KW-1133">Transmembrane helix</keyword>
<dbReference type="Gene3D" id="1.20.1250.20">
    <property type="entry name" value="MFS general substrate transporter like domains"/>
    <property type="match status" value="2"/>
</dbReference>
<feature type="transmembrane region" description="Helical" evidence="6">
    <location>
        <begin position="369"/>
        <end position="391"/>
    </location>
</feature>
<proteinExistence type="predicted"/>
<evidence type="ECO:0000259" key="7">
    <source>
        <dbReference type="PROSITE" id="PS50850"/>
    </source>
</evidence>
<feature type="transmembrane region" description="Helical" evidence="6">
    <location>
        <begin position="306"/>
        <end position="329"/>
    </location>
</feature>
<dbReference type="PANTHER" id="PTHR11662:SF399">
    <property type="entry name" value="FI19708P1-RELATED"/>
    <property type="match status" value="1"/>
</dbReference>
<feature type="transmembrane region" description="Helical" evidence="6">
    <location>
        <begin position="48"/>
        <end position="69"/>
    </location>
</feature>
<dbReference type="GO" id="GO:0005886">
    <property type="term" value="C:plasma membrane"/>
    <property type="evidence" value="ECO:0007669"/>
    <property type="project" value="UniProtKB-SubCell"/>
</dbReference>
<sequence>MEKKGKKLAILLTALFLGYTMVYIDKMSVAYSLIPIAKEWGLSPEIKGGVMSAFFLGYAMMQVPMGFAINKVGSRRILIGSILGIGVFSFLFGVGTSILMLIVIRFLTGLIAHSGYASSASKEVTMNFPMEQRTFAQGILISSSGCAAIIGPLLLSPIITYYGWRRAYQILTIVAVVIALILIIVIPKEKVLSESKSKKSQVSLKEIWSDKRVWILFLGAFFINNILYGLINWLPSFLTDQIGLTLNQAASVSSIAGVFSLIGAVGGSYIVGRFFQNREKIVVSVTSILGVVAAFLVYFVSSTVLLTFLLGIANLLLTITFVSLMSIPLKIFSGSKFAPSYATLSTGGIMGGFVSPILIGFLVKMSNGLYISTFIFFLIMGIFTALIILVLNTNTKEELEG</sequence>
<comment type="subcellular location">
    <subcellularLocation>
        <location evidence="1">Cell membrane</location>
        <topology evidence="1">Multi-pass membrane protein</topology>
    </subcellularLocation>
</comment>
<feature type="transmembrane region" description="Helical" evidence="6">
    <location>
        <begin position="213"/>
        <end position="231"/>
    </location>
</feature>
<dbReference type="Proteomes" id="UP000095256">
    <property type="component" value="Unassembled WGS sequence"/>
</dbReference>
<dbReference type="InterPro" id="IPR020846">
    <property type="entry name" value="MFS_dom"/>
</dbReference>
<feature type="transmembrane region" description="Helical" evidence="6">
    <location>
        <begin position="168"/>
        <end position="186"/>
    </location>
</feature>
<organism evidence="8 9">
    <name type="scientific">Enterococcus rivorum</name>
    <dbReference type="NCBI Taxonomy" id="762845"/>
    <lineage>
        <taxon>Bacteria</taxon>
        <taxon>Bacillati</taxon>
        <taxon>Bacillota</taxon>
        <taxon>Bacilli</taxon>
        <taxon>Lactobacillales</taxon>
        <taxon>Enterococcaceae</taxon>
        <taxon>Enterococcus</taxon>
    </lineage>
</organism>
<evidence type="ECO:0000256" key="2">
    <source>
        <dbReference type="ARBA" id="ARBA00022448"/>
    </source>
</evidence>
<dbReference type="InterPro" id="IPR050382">
    <property type="entry name" value="MFS_Na/Anion_cotransporter"/>
</dbReference>
<evidence type="ECO:0000256" key="4">
    <source>
        <dbReference type="ARBA" id="ARBA00022989"/>
    </source>
</evidence>
<dbReference type="PANTHER" id="PTHR11662">
    <property type="entry name" value="SOLUTE CARRIER FAMILY 17"/>
    <property type="match status" value="1"/>
</dbReference>
<feature type="transmembrane region" description="Helical" evidence="6">
    <location>
        <begin position="76"/>
        <end position="92"/>
    </location>
</feature>
<keyword evidence="9" id="KW-1185">Reference proteome</keyword>
<dbReference type="STRING" id="762845.BCR26_00575"/>
<name>A0A1E5L261_9ENTE</name>
<evidence type="ECO:0000313" key="9">
    <source>
        <dbReference type="Proteomes" id="UP000095256"/>
    </source>
</evidence>
<keyword evidence="3 6" id="KW-0812">Transmembrane</keyword>
<dbReference type="AlphaFoldDB" id="A0A1E5L261"/>
<evidence type="ECO:0000256" key="5">
    <source>
        <dbReference type="ARBA" id="ARBA00023136"/>
    </source>
</evidence>
<dbReference type="GO" id="GO:0022857">
    <property type="term" value="F:transmembrane transporter activity"/>
    <property type="evidence" value="ECO:0007669"/>
    <property type="project" value="InterPro"/>
</dbReference>
<dbReference type="EMBL" id="MIEK01000001">
    <property type="protein sequence ID" value="OEH83999.1"/>
    <property type="molecule type" value="Genomic_DNA"/>
</dbReference>
<keyword evidence="2" id="KW-0813">Transport</keyword>
<dbReference type="InterPro" id="IPR036259">
    <property type="entry name" value="MFS_trans_sf"/>
</dbReference>
<dbReference type="InterPro" id="IPR011701">
    <property type="entry name" value="MFS"/>
</dbReference>
<evidence type="ECO:0000313" key="8">
    <source>
        <dbReference type="EMBL" id="OEH83999.1"/>
    </source>
</evidence>
<reference evidence="8 9" key="1">
    <citation type="submission" date="2016-09" db="EMBL/GenBank/DDBJ databases">
        <authorList>
            <person name="Capua I."/>
            <person name="De Benedictis P."/>
            <person name="Joannis T."/>
            <person name="Lombin L.H."/>
            <person name="Cattoli G."/>
        </authorList>
    </citation>
    <scope>NUCLEOTIDE SEQUENCE [LARGE SCALE GENOMIC DNA]</scope>
    <source>
        <strain evidence="8 9">LMG 25899</strain>
    </source>
</reference>
<feature type="transmembrane region" description="Helical" evidence="6">
    <location>
        <begin position="98"/>
        <end position="117"/>
    </location>
</feature>
<accession>A0A1E5L261</accession>
<feature type="transmembrane region" description="Helical" evidence="6">
    <location>
        <begin position="138"/>
        <end position="162"/>
    </location>
</feature>
<gene>
    <name evidence="8" type="ORF">BCR26_00575</name>
</gene>
<evidence type="ECO:0000256" key="3">
    <source>
        <dbReference type="ARBA" id="ARBA00022692"/>
    </source>
</evidence>
<dbReference type="PROSITE" id="PS50850">
    <property type="entry name" value="MFS"/>
    <property type="match status" value="1"/>
</dbReference>
<feature type="domain" description="Major facilitator superfamily (MFS) profile" evidence="7">
    <location>
        <begin position="11"/>
        <end position="396"/>
    </location>
</feature>
<protein>
    <submittedName>
        <fullName evidence="8">MFS transporter</fullName>
    </submittedName>
</protein>